<dbReference type="Gene3D" id="3.20.20.30">
    <property type="entry name" value="Luciferase-like domain"/>
    <property type="match status" value="1"/>
</dbReference>
<dbReference type="InterPro" id="IPR019952">
    <property type="entry name" value="F420_OxRdatse_Rv1855c_pred"/>
</dbReference>
<keyword evidence="3" id="KW-0560">Oxidoreductase</keyword>
<dbReference type="STRING" id="1963.AQJ27_39675"/>
<dbReference type="GO" id="GO:0008726">
    <property type="term" value="F:alkanesulfonate monooxygenase activity"/>
    <property type="evidence" value="ECO:0007669"/>
    <property type="project" value="TreeGrafter"/>
</dbReference>
<feature type="domain" description="Luciferase-like" evidence="5">
    <location>
        <begin position="51"/>
        <end position="285"/>
    </location>
</feature>
<evidence type="ECO:0000256" key="4">
    <source>
        <dbReference type="ARBA" id="ARBA00023033"/>
    </source>
</evidence>
<gene>
    <name evidence="6" type="primary">ssuD</name>
    <name evidence="6" type="ORF">SO3561_09765</name>
</gene>
<dbReference type="Pfam" id="PF00296">
    <property type="entry name" value="Bac_luciferase"/>
    <property type="match status" value="1"/>
</dbReference>
<name>A0A250VVP7_STROL</name>
<dbReference type="SUPFAM" id="SSF51679">
    <property type="entry name" value="Bacterial luciferase-like"/>
    <property type="match status" value="1"/>
</dbReference>
<comment type="caution">
    <text evidence="6">The sequence shown here is derived from an EMBL/GenBank/DDBJ whole genome shotgun (WGS) entry which is preliminary data.</text>
</comment>
<reference evidence="7" key="1">
    <citation type="submission" date="2017-05" db="EMBL/GenBank/DDBJ databases">
        <title>Streptomyces olivochromogenes NBRC 3561 whole genome shotgun sequence.</title>
        <authorList>
            <person name="Dohra H."/>
            <person name="Kodani S."/>
        </authorList>
    </citation>
    <scope>NUCLEOTIDE SEQUENCE [LARGE SCALE GENOMIC DNA]</scope>
    <source>
        <strain evidence="7">NBRC 3561</strain>
    </source>
</reference>
<dbReference type="PANTHER" id="PTHR42847:SF8">
    <property type="entry name" value="CONSERVED PROTEIN"/>
    <property type="match status" value="1"/>
</dbReference>
<dbReference type="EMBL" id="BDQI01000047">
    <property type="protein sequence ID" value="GAX58194.1"/>
    <property type="molecule type" value="Genomic_DNA"/>
</dbReference>
<dbReference type="InterPro" id="IPR036661">
    <property type="entry name" value="Luciferase-like_sf"/>
</dbReference>
<keyword evidence="2" id="KW-0288">FMN</keyword>
<dbReference type="InterPro" id="IPR050172">
    <property type="entry name" value="SsuD_RutA_monooxygenase"/>
</dbReference>
<evidence type="ECO:0000259" key="5">
    <source>
        <dbReference type="Pfam" id="PF00296"/>
    </source>
</evidence>
<organism evidence="6 7">
    <name type="scientific">Streptomyces olivochromogenes</name>
    <dbReference type="NCBI Taxonomy" id="1963"/>
    <lineage>
        <taxon>Bacteria</taxon>
        <taxon>Bacillati</taxon>
        <taxon>Actinomycetota</taxon>
        <taxon>Actinomycetes</taxon>
        <taxon>Kitasatosporales</taxon>
        <taxon>Streptomycetaceae</taxon>
        <taxon>Streptomyces</taxon>
    </lineage>
</organism>
<protein>
    <submittedName>
        <fullName evidence="6">LLM class F420-dependent oxidoreductase</fullName>
    </submittedName>
</protein>
<proteinExistence type="predicted"/>
<dbReference type="AlphaFoldDB" id="A0A250VVP7"/>
<dbReference type="NCBIfam" id="TIGR03560">
    <property type="entry name" value="F420_Rv1855c"/>
    <property type="match status" value="1"/>
</dbReference>
<keyword evidence="4" id="KW-0503">Monooxygenase</keyword>
<dbReference type="Proteomes" id="UP000217446">
    <property type="component" value="Unassembled WGS sequence"/>
</dbReference>
<dbReference type="GO" id="GO:0046306">
    <property type="term" value="P:alkanesulfonate catabolic process"/>
    <property type="evidence" value="ECO:0007669"/>
    <property type="project" value="TreeGrafter"/>
</dbReference>
<dbReference type="PANTHER" id="PTHR42847">
    <property type="entry name" value="ALKANESULFONATE MONOOXYGENASE"/>
    <property type="match status" value="1"/>
</dbReference>
<accession>A0A250VVP7</accession>
<evidence type="ECO:0000313" key="7">
    <source>
        <dbReference type="Proteomes" id="UP000217446"/>
    </source>
</evidence>
<evidence type="ECO:0000256" key="2">
    <source>
        <dbReference type="ARBA" id="ARBA00022643"/>
    </source>
</evidence>
<evidence type="ECO:0000256" key="3">
    <source>
        <dbReference type="ARBA" id="ARBA00023002"/>
    </source>
</evidence>
<evidence type="ECO:0000256" key="1">
    <source>
        <dbReference type="ARBA" id="ARBA00022630"/>
    </source>
</evidence>
<dbReference type="InterPro" id="IPR011251">
    <property type="entry name" value="Luciferase-like_dom"/>
</dbReference>
<keyword evidence="1" id="KW-0285">Flavoprotein</keyword>
<sequence length="342" mass="37253">MEPLGDGHHICQEIGFLAPIGAILTGISLLDKADECLGILGRSVRNTGARMNLGMAIADFTQPRGPAGIARHVGRLARTAEEYGFTRIAVMDHLFQIGIVGTSEQEMLEAYTTLGYLAASTERVELLALVTSAGYREPGLLAKMVTTLDVLSEGRAALGIGVGAGFNVAEARGLGLPFPPVAERFERLEETLRICLQMWSDDEGPFNGRHYRLERTLNSPRTVRRPHPPVLIGGSGERKTLRLVAEYGNACNLFHGPDLRHKLDVLRGHCDRAGRDYDTIEKTVLLPLDPGPRGEHVPGLLAELRRLHRIGIDHVIGPVRGADQQAALQLLGERVVPETAHF</sequence>
<keyword evidence="7" id="KW-1185">Reference proteome</keyword>
<evidence type="ECO:0000313" key="6">
    <source>
        <dbReference type="EMBL" id="GAX58194.1"/>
    </source>
</evidence>